<dbReference type="FunFam" id="1.20.120.1150:FF:000002">
    <property type="entry name" value="Serine/threonine-protein phosphatase 2A activator"/>
    <property type="match status" value="1"/>
</dbReference>
<dbReference type="Gene3D" id="1.20.120.1150">
    <property type="match status" value="1"/>
</dbReference>
<evidence type="ECO:0000256" key="6">
    <source>
        <dbReference type="ARBA" id="ARBA00023235"/>
    </source>
</evidence>
<evidence type="ECO:0000256" key="1">
    <source>
        <dbReference type="ARBA" id="ARBA00000971"/>
    </source>
</evidence>
<evidence type="ECO:0000256" key="7">
    <source>
        <dbReference type="ARBA" id="ARBA00025287"/>
    </source>
</evidence>
<dbReference type="AlphaFoldDB" id="A0AAV9U078"/>
<sequence length="423" mass="47059">MVDTKTPAADLKLPAPRKTRQDRTPAIPPTPSAPLTLPDKLSIPYTTPVRKIVTSADLTLFHESPTYRLLLDFVLSLNEASLDRPLSSGTKDEDELPIVKAILEVLARVEKLVKSNPRVDNGGSRFGNQGFRDFYDALEKDNRSIHEDMKLDLADGAIIELSTYLLESFGNRTRIDYGSGHELNFICWLLCFHQLSLLPATAFASIPLHVLPTYLRLMRTIQQEYYLEPAGSHGVWGLDDYQFLPFVFGSAQLFHHPHLRPLSIHQPDILAAFADEYLYLDCIRFVNSVKTTATLRWHSPMLDDISAAKSWGKVNVGMVKMWEKEVVGKLPVMQHFLFGGILPAAEGMGKDVEAEEAAEAEGEAAGRTAEEVVRLMGQLDREGMRHVHSSWGECCGIKVPTAIAAREAGEKGALRSVGRLPFD</sequence>
<keyword evidence="4 8" id="KW-0963">Cytoplasm</keyword>
<feature type="region of interest" description="Disordered" evidence="9">
    <location>
        <begin position="1"/>
        <end position="40"/>
    </location>
</feature>
<organism evidence="10 11">
    <name type="scientific">Orbilia brochopaga</name>
    <dbReference type="NCBI Taxonomy" id="3140254"/>
    <lineage>
        <taxon>Eukaryota</taxon>
        <taxon>Fungi</taxon>
        <taxon>Dikarya</taxon>
        <taxon>Ascomycota</taxon>
        <taxon>Pezizomycotina</taxon>
        <taxon>Orbiliomycetes</taxon>
        <taxon>Orbiliales</taxon>
        <taxon>Orbiliaceae</taxon>
        <taxon>Orbilia</taxon>
    </lineage>
</organism>
<dbReference type="InterPro" id="IPR037218">
    <property type="entry name" value="PTPA_sf"/>
</dbReference>
<dbReference type="EMBL" id="JAVHNQ010000014">
    <property type="protein sequence ID" value="KAK6332884.1"/>
    <property type="molecule type" value="Genomic_DNA"/>
</dbReference>
<dbReference type="PANTHER" id="PTHR10012:SF5">
    <property type="entry name" value="SERINE_THREONINE-PROTEIN PHOSPHATASE 2A ACTIVATOR 2"/>
    <property type="match status" value="1"/>
</dbReference>
<evidence type="ECO:0000256" key="5">
    <source>
        <dbReference type="ARBA" id="ARBA00023110"/>
    </source>
</evidence>
<dbReference type="GO" id="GO:0000159">
    <property type="term" value="C:protein phosphatase type 2A complex"/>
    <property type="evidence" value="ECO:0007669"/>
    <property type="project" value="TreeGrafter"/>
</dbReference>
<dbReference type="Proteomes" id="UP001375240">
    <property type="component" value="Unassembled WGS sequence"/>
</dbReference>
<keyword evidence="6 8" id="KW-0413">Isomerase</keyword>
<dbReference type="SUPFAM" id="SSF140984">
    <property type="entry name" value="PTPA-like"/>
    <property type="match status" value="1"/>
</dbReference>
<protein>
    <recommendedName>
        <fullName evidence="8">Serine/threonine-protein phosphatase 2A activator</fullName>
        <ecNumber evidence="8">5.2.1.8</ecNumber>
    </recommendedName>
    <alternativeName>
        <fullName evidence="8">Phosphotyrosyl phosphatase activator</fullName>
    </alternativeName>
</protein>
<comment type="similarity">
    <text evidence="3 8">Belongs to the PTPA-type PPIase family.</text>
</comment>
<evidence type="ECO:0000256" key="4">
    <source>
        <dbReference type="ARBA" id="ARBA00022490"/>
    </source>
</evidence>
<comment type="function">
    <text evidence="7">PPIases accelerate the folding of proteins. It catalyzes the cis-trans isomerization of proline imidic peptide bonds in oligopeptides. Acts as a regulatory subunit for PP2A-like phosphatases modulating their activity or substrate specificity, probably by inducing a conformational change in the catalytic subunit, a direct target of the PPIase. Can reactivate inactive phosphatase PP2A-phosphatase methylesterase complexes (PP2Ai) in presence of ATP and Mg(2+) by dissociating the inactive form from the complex.</text>
</comment>
<dbReference type="GO" id="GO:0007052">
    <property type="term" value="P:mitotic spindle organization"/>
    <property type="evidence" value="ECO:0007669"/>
    <property type="project" value="TreeGrafter"/>
</dbReference>
<dbReference type="InterPro" id="IPR043170">
    <property type="entry name" value="PTPA_C_lid"/>
</dbReference>
<evidence type="ECO:0000256" key="9">
    <source>
        <dbReference type="SAM" id="MobiDB-lite"/>
    </source>
</evidence>
<accession>A0AAV9U078</accession>
<comment type="subcellular location">
    <subcellularLocation>
        <location evidence="2 8">Cytoplasm</location>
    </subcellularLocation>
</comment>
<dbReference type="CDD" id="cd04087">
    <property type="entry name" value="PTPA"/>
    <property type="match status" value="1"/>
</dbReference>
<evidence type="ECO:0000256" key="8">
    <source>
        <dbReference type="RuleBase" id="RU361210"/>
    </source>
</evidence>
<dbReference type="EC" id="5.2.1.8" evidence="8"/>
<dbReference type="PIRSF" id="PIRSF016325">
    <property type="entry name" value="Phstyr_phstse_ac"/>
    <property type="match status" value="1"/>
</dbReference>
<comment type="caution">
    <text evidence="10">The sequence shown here is derived from an EMBL/GenBank/DDBJ whole genome shotgun (WGS) entry which is preliminary data.</text>
</comment>
<dbReference type="GO" id="GO:0005737">
    <property type="term" value="C:cytoplasm"/>
    <property type="evidence" value="ECO:0007669"/>
    <property type="project" value="UniProtKB-SubCell"/>
</dbReference>
<dbReference type="GO" id="GO:0003755">
    <property type="term" value="F:peptidyl-prolyl cis-trans isomerase activity"/>
    <property type="evidence" value="ECO:0007669"/>
    <property type="project" value="UniProtKB-KW"/>
</dbReference>
<proteinExistence type="inferred from homology"/>
<evidence type="ECO:0000256" key="2">
    <source>
        <dbReference type="ARBA" id="ARBA00004496"/>
    </source>
</evidence>
<name>A0AAV9U078_9PEZI</name>
<dbReference type="PANTHER" id="PTHR10012">
    <property type="entry name" value="SERINE/THREONINE-PROTEIN PHOSPHATASE 2A REGULATORY SUBUNIT B"/>
    <property type="match status" value="1"/>
</dbReference>
<dbReference type="GO" id="GO:0005634">
    <property type="term" value="C:nucleus"/>
    <property type="evidence" value="ECO:0007669"/>
    <property type="project" value="TreeGrafter"/>
</dbReference>
<dbReference type="InterPro" id="IPR004327">
    <property type="entry name" value="Phstyr_phstse_ac"/>
</dbReference>
<dbReference type="GO" id="GO:0008160">
    <property type="term" value="F:protein tyrosine phosphatase activator activity"/>
    <property type="evidence" value="ECO:0007669"/>
    <property type="project" value="TreeGrafter"/>
</dbReference>
<gene>
    <name evidence="10" type="primary">RRD2</name>
    <name evidence="10" type="ORF">TWF696_002903</name>
</gene>
<evidence type="ECO:0000256" key="3">
    <source>
        <dbReference type="ARBA" id="ARBA00011019"/>
    </source>
</evidence>
<dbReference type="Pfam" id="PF03095">
    <property type="entry name" value="PTPA"/>
    <property type="match status" value="1"/>
</dbReference>
<keyword evidence="11" id="KW-1185">Reference proteome</keyword>
<comment type="catalytic activity">
    <reaction evidence="1 8">
        <text>[protein]-peptidylproline (omega=180) = [protein]-peptidylproline (omega=0)</text>
        <dbReference type="Rhea" id="RHEA:16237"/>
        <dbReference type="Rhea" id="RHEA-COMP:10747"/>
        <dbReference type="Rhea" id="RHEA-COMP:10748"/>
        <dbReference type="ChEBI" id="CHEBI:83833"/>
        <dbReference type="ChEBI" id="CHEBI:83834"/>
        <dbReference type="EC" id="5.2.1.8"/>
    </reaction>
</comment>
<evidence type="ECO:0000313" key="11">
    <source>
        <dbReference type="Proteomes" id="UP001375240"/>
    </source>
</evidence>
<reference evidence="10 11" key="1">
    <citation type="submission" date="2019-10" db="EMBL/GenBank/DDBJ databases">
        <authorList>
            <person name="Palmer J.M."/>
        </authorList>
    </citation>
    <scope>NUCLEOTIDE SEQUENCE [LARGE SCALE GENOMIC DNA]</scope>
    <source>
        <strain evidence="10 11">TWF696</strain>
    </source>
</reference>
<evidence type="ECO:0000313" key="10">
    <source>
        <dbReference type="EMBL" id="KAK6332884.1"/>
    </source>
</evidence>
<keyword evidence="5 8" id="KW-0697">Rotamase</keyword>